<comment type="similarity">
    <text evidence="1">Belongs to the sigma-70 factor family. ECF subfamily.</text>
</comment>
<dbReference type="SUPFAM" id="SSF88659">
    <property type="entry name" value="Sigma3 and sigma4 domains of RNA polymerase sigma factors"/>
    <property type="match status" value="1"/>
</dbReference>
<dbReference type="NCBIfam" id="TIGR02999">
    <property type="entry name" value="Sig-70_X6"/>
    <property type="match status" value="1"/>
</dbReference>
<dbReference type="Pfam" id="PF07638">
    <property type="entry name" value="Sigma70_ECF"/>
    <property type="match status" value="1"/>
</dbReference>
<dbReference type="PANTHER" id="PTHR43133:SF39">
    <property type="entry name" value="SIMILAR TO RNA POLYMERASE SIGMA-E FACTOR"/>
    <property type="match status" value="1"/>
</dbReference>
<dbReference type="EMBL" id="BAABJE010000002">
    <property type="protein sequence ID" value="GAA4787699.1"/>
    <property type="molecule type" value="Genomic_DNA"/>
</dbReference>
<feature type="domain" description="RNA polymerase sigma-70 ECF-like HTH" evidence="5">
    <location>
        <begin position="39"/>
        <end position="217"/>
    </location>
</feature>
<dbReference type="InterPro" id="IPR053812">
    <property type="entry name" value="HTH_Sigma70_ECF-like"/>
</dbReference>
<dbReference type="InterPro" id="IPR011517">
    <property type="entry name" value="RNA_pol_sigma70_ECF-like"/>
</dbReference>
<accession>A0ABP9AYB5</accession>
<organism evidence="6 7">
    <name type="scientific">Lysobacter hankyongensis</name>
    <dbReference type="NCBI Taxonomy" id="1176535"/>
    <lineage>
        <taxon>Bacteria</taxon>
        <taxon>Pseudomonadati</taxon>
        <taxon>Pseudomonadota</taxon>
        <taxon>Gammaproteobacteria</taxon>
        <taxon>Lysobacterales</taxon>
        <taxon>Lysobacteraceae</taxon>
        <taxon>Lysobacter</taxon>
    </lineage>
</organism>
<proteinExistence type="inferred from homology"/>
<dbReference type="InterPro" id="IPR014284">
    <property type="entry name" value="RNA_pol_sigma-70_dom"/>
</dbReference>
<name>A0ABP9AYB5_9GAMM</name>
<gene>
    <name evidence="6" type="ORF">GCM10023307_10990</name>
</gene>
<evidence type="ECO:0000256" key="2">
    <source>
        <dbReference type="ARBA" id="ARBA00023015"/>
    </source>
</evidence>
<dbReference type="Gene3D" id="1.10.10.10">
    <property type="entry name" value="Winged helix-like DNA-binding domain superfamily/Winged helix DNA-binding domain"/>
    <property type="match status" value="1"/>
</dbReference>
<sequence>MGRMPGIEWHWRNAWQRVKTEHEQFDGRPMRERSMHSPESVTQLLAHVQSGRSDAWDRIYAALYDDLHRIARAQIRLRPEDRMSATSLVCESWLRLADGRFNVESRRHFVSLVARAMRFVLVDATRRDMAGKRADGARAVSLDESVDAAREEDLVEVIAMDAALTRLEQLDARLGRLVEMRYFGGMDEAEIAAVLGVTDRTIRRDWRKARAFLLAQLDAGASAGLQEM</sequence>
<evidence type="ECO:0000256" key="1">
    <source>
        <dbReference type="ARBA" id="ARBA00010641"/>
    </source>
</evidence>
<keyword evidence="7" id="KW-1185">Reference proteome</keyword>
<evidence type="ECO:0000256" key="3">
    <source>
        <dbReference type="ARBA" id="ARBA00023082"/>
    </source>
</evidence>
<dbReference type="NCBIfam" id="TIGR02937">
    <property type="entry name" value="sigma70-ECF"/>
    <property type="match status" value="1"/>
</dbReference>
<dbReference type="InterPro" id="IPR039425">
    <property type="entry name" value="RNA_pol_sigma-70-like"/>
</dbReference>
<evidence type="ECO:0000313" key="6">
    <source>
        <dbReference type="EMBL" id="GAA4787699.1"/>
    </source>
</evidence>
<evidence type="ECO:0000259" key="5">
    <source>
        <dbReference type="Pfam" id="PF07638"/>
    </source>
</evidence>
<dbReference type="SUPFAM" id="SSF88946">
    <property type="entry name" value="Sigma2 domain of RNA polymerase sigma factors"/>
    <property type="match status" value="1"/>
</dbReference>
<dbReference type="Proteomes" id="UP001499959">
    <property type="component" value="Unassembled WGS sequence"/>
</dbReference>
<dbReference type="Gene3D" id="1.10.1740.10">
    <property type="match status" value="1"/>
</dbReference>
<dbReference type="PANTHER" id="PTHR43133">
    <property type="entry name" value="RNA POLYMERASE ECF-TYPE SIGMA FACTO"/>
    <property type="match status" value="1"/>
</dbReference>
<dbReference type="InterPro" id="IPR013325">
    <property type="entry name" value="RNA_pol_sigma_r2"/>
</dbReference>
<keyword evidence="4" id="KW-0804">Transcription</keyword>
<comment type="caution">
    <text evidence="6">The sequence shown here is derived from an EMBL/GenBank/DDBJ whole genome shotgun (WGS) entry which is preliminary data.</text>
</comment>
<evidence type="ECO:0000313" key="7">
    <source>
        <dbReference type="Proteomes" id="UP001499959"/>
    </source>
</evidence>
<protein>
    <submittedName>
        <fullName evidence="6">Sigma-70 family RNA polymerase sigma factor</fullName>
    </submittedName>
</protein>
<reference evidence="7" key="1">
    <citation type="journal article" date="2019" name="Int. J. Syst. Evol. Microbiol.">
        <title>The Global Catalogue of Microorganisms (GCM) 10K type strain sequencing project: providing services to taxonomists for standard genome sequencing and annotation.</title>
        <authorList>
            <consortium name="The Broad Institute Genomics Platform"/>
            <consortium name="The Broad Institute Genome Sequencing Center for Infectious Disease"/>
            <person name="Wu L."/>
            <person name="Ma J."/>
        </authorList>
    </citation>
    <scope>NUCLEOTIDE SEQUENCE [LARGE SCALE GENOMIC DNA]</scope>
    <source>
        <strain evidence="7">JCM 18204</strain>
    </source>
</reference>
<dbReference type="InterPro" id="IPR013324">
    <property type="entry name" value="RNA_pol_sigma_r3/r4-like"/>
</dbReference>
<keyword evidence="3" id="KW-0731">Sigma factor</keyword>
<keyword evidence="2" id="KW-0805">Transcription regulation</keyword>
<dbReference type="InterPro" id="IPR036388">
    <property type="entry name" value="WH-like_DNA-bd_sf"/>
</dbReference>
<evidence type="ECO:0000256" key="4">
    <source>
        <dbReference type="ARBA" id="ARBA00023163"/>
    </source>
</evidence>